<evidence type="ECO:0000256" key="1">
    <source>
        <dbReference type="SAM" id="Phobius"/>
    </source>
</evidence>
<keyword evidence="1" id="KW-0812">Transmembrane</keyword>
<dbReference type="NCBIfam" id="NF041635">
    <property type="entry name" value="STM3941_fam"/>
    <property type="match status" value="1"/>
</dbReference>
<evidence type="ECO:0008006" key="4">
    <source>
        <dbReference type="Google" id="ProtNLM"/>
    </source>
</evidence>
<keyword evidence="3" id="KW-1185">Reference proteome</keyword>
<keyword evidence="1" id="KW-1133">Transmembrane helix</keyword>
<evidence type="ECO:0000313" key="2">
    <source>
        <dbReference type="EMBL" id="KWS06420.1"/>
    </source>
</evidence>
<organism evidence="2 3">
    <name type="scientific">Lysobacter capsici AZ78</name>
    <dbReference type="NCBI Taxonomy" id="1444315"/>
    <lineage>
        <taxon>Bacteria</taxon>
        <taxon>Pseudomonadati</taxon>
        <taxon>Pseudomonadota</taxon>
        <taxon>Gammaproteobacteria</taxon>
        <taxon>Lysobacterales</taxon>
        <taxon>Lysobacteraceae</taxon>
        <taxon>Lysobacter</taxon>
    </lineage>
</organism>
<proteinExistence type="predicted"/>
<accession>A0A108UCG9</accession>
<dbReference type="AlphaFoldDB" id="A0A108UCG9"/>
<comment type="caution">
    <text evidence="2">The sequence shown here is derived from an EMBL/GenBank/DDBJ whole genome shotgun (WGS) entry which is preliminary data.</text>
</comment>
<dbReference type="InterPro" id="IPR048136">
    <property type="entry name" value="STM3941-like"/>
</dbReference>
<gene>
    <name evidence="2" type="ORF">AZ78_3976</name>
</gene>
<sequence>MAGNSRGLYLLMLIGALAFVVAGVFIVRQEPGGNALVGWSSILFFGGCALVFVRQLLDSRPRIVLDQRGVFDRTLGIGVIPWRDIIGAELKSMQRNHFICLELRNPEHWTGKLSPTQRKLVALNQRMGYSALNVNLSGVAADPHQVLEFIVKMAALHARD</sequence>
<feature type="transmembrane region" description="Helical" evidence="1">
    <location>
        <begin position="33"/>
        <end position="53"/>
    </location>
</feature>
<feature type="transmembrane region" description="Helical" evidence="1">
    <location>
        <begin position="7"/>
        <end position="27"/>
    </location>
</feature>
<name>A0A108UCG9_9GAMM</name>
<protein>
    <recommendedName>
        <fullName evidence="4">DUF2982 domain-containing protein</fullName>
    </recommendedName>
</protein>
<dbReference type="Proteomes" id="UP000023435">
    <property type="component" value="Unassembled WGS sequence"/>
</dbReference>
<dbReference type="EMBL" id="JAJA02000001">
    <property type="protein sequence ID" value="KWS06420.1"/>
    <property type="molecule type" value="Genomic_DNA"/>
</dbReference>
<keyword evidence="1" id="KW-0472">Membrane</keyword>
<reference evidence="2 3" key="1">
    <citation type="journal article" date="2014" name="Genome Announc.">
        <title>Draft Genome Sequence of Lysobacter capsici AZ78, a Bacterium Antagonistic to Plant-Pathogenic Oomycetes.</title>
        <authorList>
            <person name="Puopolo G."/>
            <person name="Sonego P."/>
            <person name="Engelen K."/>
            <person name="Pertot I."/>
        </authorList>
    </citation>
    <scope>NUCLEOTIDE SEQUENCE [LARGE SCALE GENOMIC DNA]</scope>
    <source>
        <strain evidence="2 3">AZ78</strain>
    </source>
</reference>
<evidence type="ECO:0000313" key="3">
    <source>
        <dbReference type="Proteomes" id="UP000023435"/>
    </source>
</evidence>